<keyword evidence="2" id="KW-1185">Reference proteome</keyword>
<reference evidence="1" key="1">
    <citation type="submission" date="2021-05" db="EMBL/GenBank/DDBJ databases">
        <authorList>
            <person name="Pan Q."/>
            <person name="Jouanno E."/>
            <person name="Zahm M."/>
            <person name="Klopp C."/>
            <person name="Cabau C."/>
            <person name="Louis A."/>
            <person name="Berthelot C."/>
            <person name="Parey E."/>
            <person name="Roest Crollius H."/>
            <person name="Montfort J."/>
            <person name="Robinson-Rechavi M."/>
            <person name="Bouchez O."/>
            <person name="Lampietro C."/>
            <person name="Lopez Roques C."/>
            <person name="Donnadieu C."/>
            <person name="Postlethwait J."/>
            <person name="Bobe J."/>
            <person name="Dillon D."/>
            <person name="Chandos A."/>
            <person name="von Hippel F."/>
            <person name="Guiguen Y."/>
        </authorList>
    </citation>
    <scope>NUCLEOTIDE SEQUENCE</scope>
    <source>
        <strain evidence="1">YG-Jan2019</strain>
    </source>
</reference>
<dbReference type="Proteomes" id="UP001157502">
    <property type="component" value="Chromosome 5"/>
</dbReference>
<gene>
    <name evidence="1" type="ORF">DPEC_G00062010</name>
</gene>
<evidence type="ECO:0000313" key="2">
    <source>
        <dbReference type="Proteomes" id="UP001157502"/>
    </source>
</evidence>
<proteinExistence type="predicted"/>
<accession>A0ACC2H7Y8</accession>
<organism evidence="1 2">
    <name type="scientific">Dallia pectoralis</name>
    <name type="common">Alaska blackfish</name>
    <dbReference type="NCBI Taxonomy" id="75939"/>
    <lineage>
        <taxon>Eukaryota</taxon>
        <taxon>Metazoa</taxon>
        <taxon>Chordata</taxon>
        <taxon>Craniata</taxon>
        <taxon>Vertebrata</taxon>
        <taxon>Euteleostomi</taxon>
        <taxon>Actinopterygii</taxon>
        <taxon>Neopterygii</taxon>
        <taxon>Teleostei</taxon>
        <taxon>Protacanthopterygii</taxon>
        <taxon>Esociformes</taxon>
        <taxon>Umbridae</taxon>
        <taxon>Dallia</taxon>
    </lineage>
</organism>
<sequence>MEKFESRVFAEMCQRLGVEKMRTTPPHPQSDGLVERFHRTLGQQLAIVTEKHQKDWDTHLPLVLMACRSAVQDSTACSPALLMLGRELRTPAEMVFGRPPEEAPLPAGLDYARRLQDRLSRPIHLPGSRWNVQACGRKDTMTRERRGVTSWRGS</sequence>
<comment type="caution">
    <text evidence="1">The sequence shown here is derived from an EMBL/GenBank/DDBJ whole genome shotgun (WGS) entry which is preliminary data.</text>
</comment>
<dbReference type="EMBL" id="CM055732">
    <property type="protein sequence ID" value="KAJ8011800.1"/>
    <property type="molecule type" value="Genomic_DNA"/>
</dbReference>
<evidence type="ECO:0000313" key="1">
    <source>
        <dbReference type="EMBL" id="KAJ8011800.1"/>
    </source>
</evidence>
<name>A0ACC2H7Y8_DALPE</name>
<protein>
    <submittedName>
        <fullName evidence="1">Uncharacterized protein</fullName>
    </submittedName>
</protein>